<organism evidence="2 3">
    <name type="scientific">Cohnella phaseoli</name>
    <dbReference type="NCBI Taxonomy" id="456490"/>
    <lineage>
        <taxon>Bacteria</taxon>
        <taxon>Bacillati</taxon>
        <taxon>Bacillota</taxon>
        <taxon>Bacilli</taxon>
        <taxon>Bacillales</taxon>
        <taxon>Paenibacillaceae</taxon>
        <taxon>Cohnella</taxon>
    </lineage>
</organism>
<dbReference type="SUPFAM" id="SSF51905">
    <property type="entry name" value="FAD/NAD(P)-binding domain"/>
    <property type="match status" value="1"/>
</dbReference>
<dbReference type="RefSeq" id="WP_116064941.1">
    <property type="nucleotide sequence ID" value="NZ_QRDZ01000039.1"/>
</dbReference>
<reference evidence="2 3" key="1">
    <citation type="submission" date="2018-07" db="EMBL/GenBank/DDBJ databases">
        <title>Genomic Encyclopedia of Type Strains, Phase III (KMG-III): the genomes of soil and plant-associated and newly described type strains.</title>
        <authorList>
            <person name="Whitman W."/>
        </authorList>
    </citation>
    <scope>NUCLEOTIDE SEQUENCE [LARGE SCALE GENOMIC DNA]</scope>
    <source>
        <strain evidence="2 3">CECT 7287</strain>
    </source>
</reference>
<comment type="caution">
    <text evidence="2">The sequence shown here is derived from an EMBL/GenBank/DDBJ whole genome shotgun (WGS) entry which is preliminary data.</text>
</comment>
<gene>
    <name evidence="2" type="ORF">DFP98_13967</name>
</gene>
<accession>A0A3D9I4L7</accession>
<proteinExistence type="predicted"/>
<evidence type="ECO:0000259" key="1">
    <source>
        <dbReference type="Pfam" id="PF01266"/>
    </source>
</evidence>
<name>A0A3D9I4L7_9BACL</name>
<dbReference type="InterPro" id="IPR006076">
    <property type="entry name" value="FAD-dep_OxRdtase"/>
</dbReference>
<dbReference type="PANTHER" id="PTHR13847:SF201">
    <property type="entry name" value="PUTATIBE OXIDOREDUCTASE"/>
    <property type="match status" value="1"/>
</dbReference>
<dbReference type="Proteomes" id="UP000256977">
    <property type="component" value="Unassembled WGS sequence"/>
</dbReference>
<dbReference type="GO" id="GO:0005737">
    <property type="term" value="C:cytoplasm"/>
    <property type="evidence" value="ECO:0007669"/>
    <property type="project" value="TreeGrafter"/>
</dbReference>
<keyword evidence="3" id="KW-1185">Reference proteome</keyword>
<sequence length="405" mass="45304">MSLHFGSLFWPNSYREPVNYPELSGRLSKSVVVIGGGVSGIICGFELSSSGIDTVLIEQQRIGTGSTSANTGLLQYSNDKMLSELIRTIGETDAALFYRACKHASEKLCDIAESLPRGTEFKRRSSLYYASSPRDKATLRKEYNTLVKHGFAADWWEEEQIAEHFSFRRSAAIVTRGDAEVNPYLFVHAMAEEAVKRGLEIYEGTKMLRVEPNGDGYTIFTSAGRIEAEHVVYAVGYTPEAAGGRWPKTKLHRSYAIVTDPLPSLAEWHERFLLWETARPYLYLRTTNDNRIIIGGLDENLRQPVSSKQELRAHSMRLLAELRRLFPAYSPEIRYEWNATFGESADGLPWIGEDPDRPGQHYCLGYGGNGTIYSCLAAEIIRDRILGIPNAVAPIVKPDRAVAAE</sequence>
<dbReference type="PANTHER" id="PTHR13847">
    <property type="entry name" value="SARCOSINE DEHYDROGENASE-RELATED"/>
    <property type="match status" value="1"/>
</dbReference>
<dbReference type="EMBL" id="QRDZ01000039">
    <property type="protein sequence ID" value="RED56509.1"/>
    <property type="molecule type" value="Genomic_DNA"/>
</dbReference>
<dbReference type="InterPro" id="IPR036188">
    <property type="entry name" value="FAD/NAD-bd_sf"/>
</dbReference>
<evidence type="ECO:0000313" key="3">
    <source>
        <dbReference type="Proteomes" id="UP000256977"/>
    </source>
</evidence>
<dbReference type="Pfam" id="PF01266">
    <property type="entry name" value="DAO"/>
    <property type="match status" value="1"/>
</dbReference>
<dbReference type="AlphaFoldDB" id="A0A3D9I4L7"/>
<protein>
    <submittedName>
        <fullName evidence="2">Glycine/D-amino acid oxidase-like deaminating enzyme</fullName>
    </submittedName>
</protein>
<dbReference type="OrthoDB" id="571248at2"/>
<dbReference type="Gene3D" id="3.50.50.60">
    <property type="entry name" value="FAD/NAD(P)-binding domain"/>
    <property type="match status" value="1"/>
</dbReference>
<evidence type="ECO:0000313" key="2">
    <source>
        <dbReference type="EMBL" id="RED56509.1"/>
    </source>
</evidence>
<dbReference type="Gene3D" id="3.30.9.10">
    <property type="entry name" value="D-Amino Acid Oxidase, subunit A, domain 2"/>
    <property type="match status" value="1"/>
</dbReference>
<feature type="domain" description="FAD dependent oxidoreductase" evidence="1">
    <location>
        <begin position="31"/>
        <end position="383"/>
    </location>
</feature>